<organism evidence="3 4">
    <name type="scientific">Halomarina ordinaria</name>
    <dbReference type="NCBI Taxonomy" id="3033939"/>
    <lineage>
        <taxon>Archaea</taxon>
        <taxon>Methanobacteriati</taxon>
        <taxon>Methanobacteriota</taxon>
        <taxon>Stenosarchaea group</taxon>
        <taxon>Halobacteria</taxon>
        <taxon>Halobacteriales</taxon>
        <taxon>Natronomonadaceae</taxon>
        <taxon>Halomarina</taxon>
    </lineage>
</organism>
<reference evidence="3 4" key="1">
    <citation type="journal article" date="2019" name="Int. J. Syst. Evol. Microbiol.">
        <title>The Global Catalogue of Microorganisms (GCM) 10K type strain sequencing project: providing services to taxonomists for standard genome sequencing and annotation.</title>
        <authorList>
            <consortium name="The Broad Institute Genomics Platform"/>
            <consortium name="The Broad Institute Genome Sequencing Center for Infectious Disease"/>
            <person name="Wu L."/>
            <person name="Ma J."/>
        </authorList>
    </citation>
    <scope>NUCLEOTIDE SEQUENCE [LARGE SCALE GENOMIC DNA]</scope>
    <source>
        <strain evidence="3 4">PSRA2</strain>
    </source>
</reference>
<accession>A0ABD5UC79</accession>
<name>A0ABD5UC79_9EURY</name>
<comment type="caution">
    <text evidence="3">The sequence shown here is derived from an EMBL/GenBank/DDBJ whole genome shotgun (WGS) entry which is preliminary data.</text>
</comment>
<sequence>MGEPFSTDIQVRFRDIDSMNHVNNAVYVSYLEQARSEFFREVLDERLDRVDTVIARQDVEYRHPIDLGEAVRVDLEVTRLGDSSLTMRYEVYAGDDLAATAESVQVAYDREAGRSKPLPDAWRERIENR</sequence>
<dbReference type="PIRSF" id="PIRSF003230">
    <property type="entry name" value="YbgC"/>
    <property type="match status" value="1"/>
</dbReference>
<keyword evidence="2 3" id="KW-0378">Hydrolase</keyword>
<dbReference type="Proteomes" id="UP001596406">
    <property type="component" value="Unassembled WGS sequence"/>
</dbReference>
<evidence type="ECO:0000256" key="1">
    <source>
        <dbReference type="ARBA" id="ARBA00005953"/>
    </source>
</evidence>
<dbReference type="InterPro" id="IPR006684">
    <property type="entry name" value="YbgC/YbaW"/>
</dbReference>
<dbReference type="GO" id="GO:0016787">
    <property type="term" value="F:hydrolase activity"/>
    <property type="evidence" value="ECO:0007669"/>
    <property type="project" value="UniProtKB-KW"/>
</dbReference>
<dbReference type="Gene3D" id="3.10.129.10">
    <property type="entry name" value="Hotdog Thioesterase"/>
    <property type="match status" value="1"/>
</dbReference>
<comment type="similarity">
    <text evidence="1">Belongs to the 4-hydroxybenzoyl-CoA thioesterase family.</text>
</comment>
<dbReference type="PANTHER" id="PTHR31793">
    <property type="entry name" value="4-HYDROXYBENZOYL-COA THIOESTERASE FAMILY MEMBER"/>
    <property type="match status" value="1"/>
</dbReference>
<dbReference type="SUPFAM" id="SSF54637">
    <property type="entry name" value="Thioesterase/thiol ester dehydrase-isomerase"/>
    <property type="match status" value="1"/>
</dbReference>
<proteinExistence type="inferred from homology"/>
<dbReference type="EMBL" id="JBHSXM010000003">
    <property type="protein sequence ID" value="MFC6838155.1"/>
    <property type="molecule type" value="Genomic_DNA"/>
</dbReference>
<gene>
    <name evidence="3" type="ORF">ACFQHK_16865</name>
</gene>
<dbReference type="CDD" id="cd00586">
    <property type="entry name" value="4HBT"/>
    <property type="match status" value="1"/>
</dbReference>
<protein>
    <submittedName>
        <fullName evidence="3">Acyl-CoA thioesterase</fullName>
        <ecNumber evidence="3">3.1.2.-</ecNumber>
    </submittedName>
</protein>
<dbReference type="Pfam" id="PF13279">
    <property type="entry name" value="4HBT_2"/>
    <property type="match status" value="1"/>
</dbReference>
<evidence type="ECO:0000313" key="4">
    <source>
        <dbReference type="Proteomes" id="UP001596406"/>
    </source>
</evidence>
<dbReference type="AlphaFoldDB" id="A0ABD5UC79"/>
<keyword evidence="4" id="KW-1185">Reference proteome</keyword>
<dbReference type="EC" id="3.1.2.-" evidence="3"/>
<dbReference type="PANTHER" id="PTHR31793:SF27">
    <property type="entry name" value="NOVEL THIOESTERASE SUPERFAMILY DOMAIN AND SAPOSIN A-TYPE DOMAIN CONTAINING PROTEIN (0610012H03RIK)"/>
    <property type="match status" value="1"/>
</dbReference>
<dbReference type="InterPro" id="IPR050563">
    <property type="entry name" value="4-hydroxybenzoyl-CoA_TE"/>
</dbReference>
<dbReference type="InterPro" id="IPR029069">
    <property type="entry name" value="HotDog_dom_sf"/>
</dbReference>
<evidence type="ECO:0000313" key="3">
    <source>
        <dbReference type="EMBL" id="MFC6838155.1"/>
    </source>
</evidence>
<evidence type="ECO:0000256" key="2">
    <source>
        <dbReference type="ARBA" id="ARBA00022801"/>
    </source>
</evidence>
<dbReference type="RefSeq" id="WP_304449873.1">
    <property type="nucleotide sequence ID" value="NZ_JARRAH010000003.1"/>
</dbReference>